<protein>
    <recommendedName>
        <fullName evidence="5">Outer membrane protein beta-barrel domain-containing protein</fullName>
    </recommendedName>
</protein>
<name>A0ABW9RPY2_9BACT</name>
<evidence type="ECO:0000313" key="4">
    <source>
        <dbReference type="Proteomes" id="UP000798808"/>
    </source>
</evidence>
<dbReference type="RefSeq" id="WP_155172727.1">
    <property type="nucleotide sequence ID" value="NZ_BAAAFL010000008.1"/>
</dbReference>
<keyword evidence="2" id="KW-0472">Membrane</keyword>
<evidence type="ECO:0000313" key="3">
    <source>
        <dbReference type="EMBL" id="MTI26001.1"/>
    </source>
</evidence>
<feature type="transmembrane region" description="Helical" evidence="2">
    <location>
        <begin position="50"/>
        <end position="68"/>
    </location>
</feature>
<keyword evidence="4" id="KW-1185">Reference proteome</keyword>
<feature type="compositionally biased region" description="Basic and acidic residues" evidence="1">
    <location>
        <begin position="364"/>
        <end position="380"/>
    </location>
</feature>
<comment type="caution">
    <text evidence="3">The sequence shown here is derived from an EMBL/GenBank/DDBJ whole genome shotgun (WGS) entry which is preliminary data.</text>
</comment>
<proteinExistence type="predicted"/>
<sequence length="608" mass="68295">MSNTKGSSENEDFHRYFKDKLEHWEDEPPVDGWKSIENVLDKKQANLTKWYTAAAVLLLLVPALYFLFTSQTSSQKEVATELSGSSTGGNITMLQTEDANSASCTEKPQTNCDQGFSNEQQSLAATEYAHNTSDQTNTEKFNPSTQKALTTDIAESGALAQSSNDNNKFNTELSSKKSPNGDEGSIIQSGAMRSEVYTHESNANSTSFKTFTSETKANNANEQNYDEADVSAKADITNDRDRLSLYLEDTPTNQLHENTENVSKDRKKRSEKVNSNSQEIRTFTDRSNMAQSLTPDLYDDANGSDAENKKKFTEKADDEVLPEDSLTVLKSSNAVKPDRDKNSSKTGRKKPKDEALDSVSITDPQKKLLTKKEGKADRPRDNKKRNSSSKWHFQPEVGTFYTFKKVNPAKDMIYITGFENENELSFKNAGYQISLKLRREVLKNTTITTGITWQMINEYSNYNFYNIIADSVEVTQVQDDSFDVIAYSNEANNEVHNTLQYAGLSLGIIQRVKFLRRKYNLTAGVSLLKSMSHSYSENEYRHTFNAKSTLISVRGGLEKTVPLTPYWSVTVTPYVEQTFSSIYTNSTYRLSPLKIGLDIGLLIPTGRK</sequence>
<feature type="region of interest" description="Disordered" evidence="1">
    <location>
        <begin position="247"/>
        <end position="389"/>
    </location>
</feature>
<gene>
    <name evidence="3" type="ORF">E1163_13675</name>
</gene>
<reference evidence="3 4" key="1">
    <citation type="submission" date="2019-02" db="EMBL/GenBank/DDBJ databases">
        <authorList>
            <person name="Goldberg S.R."/>
            <person name="Haltli B.A."/>
            <person name="Correa H."/>
            <person name="Russell K.G."/>
        </authorList>
    </citation>
    <scope>NUCLEOTIDE SEQUENCE [LARGE SCALE GENOMIC DNA]</scope>
    <source>
        <strain evidence="3 4">JCM 16186</strain>
    </source>
</reference>
<dbReference type="EMBL" id="SMLW01000557">
    <property type="protein sequence ID" value="MTI26001.1"/>
    <property type="molecule type" value="Genomic_DNA"/>
</dbReference>
<feature type="compositionally biased region" description="Polar residues" evidence="1">
    <location>
        <begin position="273"/>
        <end position="294"/>
    </location>
</feature>
<keyword evidence="2" id="KW-1133">Transmembrane helix</keyword>
<accession>A0ABW9RPY2</accession>
<evidence type="ECO:0008006" key="5">
    <source>
        <dbReference type="Google" id="ProtNLM"/>
    </source>
</evidence>
<keyword evidence="2" id="KW-0812">Transmembrane</keyword>
<organism evidence="3 4">
    <name type="scientific">Fulvivirga kasyanovii</name>
    <dbReference type="NCBI Taxonomy" id="396812"/>
    <lineage>
        <taxon>Bacteria</taxon>
        <taxon>Pseudomonadati</taxon>
        <taxon>Bacteroidota</taxon>
        <taxon>Cytophagia</taxon>
        <taxon>Cytophagales</taxon>
        <taxon>Fulvivirgaceae</taxon>
        <taxon>Fulvivirga</taxon>
    </lineage>
</organism>
<evidence type="ECO:0000256" key="2">
    <source>
        <dbReference type="SAM" id="Phobius"/>
    </source>
</evidence>
<feature type="region of interest" description="Disordered" evidence="1">
    <location>
        <begin position="157"/>
        <end position="186"/>
    </location>
</feature>
<feature type="compositionally biased region" description="Polar residues" evidence="1">
    <location>
        <begin position="159"/>
        <end position="178"/>
    </location>
</feature>
<feature type="compositionally biased region" description="Basic and acidic residues" evidence="1">
    <location>
        <begin position="306"/>
        <end position="315"/>
    </location>
</feature>
<evidence type="ECO:0000256" key="1">
    <source>
        <dbReference type="SAM" id="MobiDB-lite"/>
    </source>
</evidence>
<dbReference type="Proteomes" id="UP000798808">
    <property type="component" value="Unassembled WGS sequence"/>
</dbReference>